<dbReference type="PATRIC" id="fig|1182568.3.peg.2445"/>
<evidence type="ECO:0000313" key="3">
    <source>
        <dbReference type="Proteomes" id="UP000077363"/>
    </source>
</evidence>
<dbReference type="STRING" id="1182568.SU48_11805"/>
<gene>
    <name evidence="2" type="ORF">SU48_11805</name>
</gene>
<feature type="transmembrane region" description="Helical" evidence="1">
    <location>
        <begin position="49"/>
        <end position="66"/>
    </location>
</feature>
<dbReference type="Proteomes" id="UP000077363">
    <property type="component" value="Chromosome"/>
</dbReference>
<evidence type="ECO:0000256" key="1">
    <source>
        <dbReference type="SAM" id="Phobius"/>
    </source>
</evidence>
<evidence type="ECO:0000313" key="2">
    <source>
        <dbReference type="EMBL" id="ANE44334.1"/>
    </source>
</evidence>
<keyword evidence="3" id="KW-1185">Reference proteome</keyword>
<organism evidence="2 3">
    <name type="scientific">Deinococcus puniceus</name>
    <dbReference type="NCBI Taxonomy" id="1182568"/>
    <lineage>
        <taxon>Bacteria</taxon>
        <taxon>Thermotogati</taxon>
        <taxon>Deinococcota</taxon>
        <taxon>Deinococci</taxon>
        <taxon>Deinococcales</taxon>
        <taxon>Deinococcaceae</taxon>
        <taxon>Deinococcus</taxon>
    </lineage>
</organism>
<name>A0A172TBM5_9DEIO</name>
<proteinExistence type="predicted"/>
<protein>
    <submittedName>
        <fullName evidence="2">Uncharacterized protein</fullName>
    </submittedName>
</protein>
<dbReference type="AlphaFoldDB" id="A0A172TBM5"/>
<dbReference type="KEGG" id="dpu:SU48_11805"/>
<feature type="transmembrane region" description="Helical" evidence="1">
    <location>
        <begin position="19"/>
        <end position="37"/>
    </location>
</feature>
<keyword evidence="1" id="KW-0472">Membrane</keyword>
<sequence length="82" mass="9728">MWEAVATNRDQEIKYFKTLTLQLGLALLIILVAVFATSFLMRKSDSNDIYLYITLFYAVIYNIFFFKKQLAWHKLSQKMLHS</sequence>
<accession>A0A172TBM5</accession>
<dbReference type="EMBL" id="CP011387">
    <property type="protein sequence ID" value="ANE44334.1"/>
    <property type="molecule type" value="Genomic_DNA"/>
</dbReference>
<keyword evidence="1" id="KW-1133">Transmembrane helix</keyword>
<reference evidence="2 3" key="1">
    <citation type="submission" date="2015-01" db="EMBL/GenBank/DDBJ databases">
        <title>Deinococcus puniceus/DY1/ whole genome sequencing.</title>
        <authorList>
            <person name="Kim M.K."/>
            <person name="Srinivasan S."/>
            <person name="Lee J.-J."/>
        </authorList>
    </citation>
    <scope>NUCLEOTIDE SEQUENCE [LARGE SCALE GENOMIC DNA]</scope>
    <source>
        <strain evidence="2 3">DY1</strain>
    </source>
</reference>
<keyword evidence="1" id="KW-0812">Transmembrane</keyword>